<dbReference type="EMBL" id="JAZHXI010000010">
    <property type="protein sequence ID" value="KAL2067228.1"/>
    <property type="molecule type" value="Genomic_DNA"/>
</dbReference>
<keyword evidence="1" id="KW-1133">Transmembrane helix</keyword>
<dbReference type="Proteomes" id="UP001595075">
    <property type="component" value="Unassembled WGS sequence"/>
</dbReference>
<organism evidence="2 3">
    <name type="scientific">Oculimacula yallundae</name>
    <dbReference type="NCBI Taxonomy" id="86028"/>
    <lineage>
        <taxon>Eukaryota</taxon>
        <taxon>Fungi</taxon>
        <taxon>Dikarya</taxon>
        <taxon>Ascomycota</taxon>
        <taxon>Pezizomycotina</taxon>
        <taxon>Leotiomycetes</taxon>
        <taxon>Helotiales</taxon>
        <taxon>Ploettnerulaceae</taxon>
        <taxon>Oculimacula</taxon>
    </lineage>
</organism>
<reference evidence="2 3" key="1">
    <citation type="journal article" date="2024" name="Commun. Biol.">
        <title>Comparative genomic analysis of thermophilic fungi reveals convergent evolutionary adaptations and gene losses.</title>
        <authorList>
            <person name="Steindorff A.S."/>
            <person name="Aguilar-Pontes M.V."/>
            <person name="Robinson A.J."/>
            <person name="Andreopoulos B."/>
            <person name="LaButti K."/>
            <person name="Kuo A."/>
            <person name="Mondo S."/>
            <person name="Riley R."/>
            <person name="Otillar R."/>
            <person name="Haridas S."/>
            <person name="Lipzen A."/>
            <person name="Grimwood J."/>
            <person name="Schmutz J."/>
            <person name="Clum A."/>
            <person name="Reid I.D."/>
            <person name="Moisan M.C."/>
            <person name="Butler G."/>
            <person name="Nguyen T.T.M."/>
            <person name="Dewar K."/>
            <person name="Conant G."/>
            <person name="Drula E."/>
            <person name="Henrissat B."/>
            <person name="Hansel C."/>
            <person name="Singer S."/>
            <person name="Hutchinson M.I."/>
            <person name="de Vries R.P."/>
            <person name="Natvig D.O."/>
            <person name="Powell A.J."/>
            <person name="Tsang A."/>
            <person name="Grigoriev I.V."/>
        </authorList>
    </citation>
    <scope>NUCLEOTIDE SEQUENCE [LARGE SCALE GENOMIC DNA]</scope>
    <source>
        <strain evidence="2 3">CBS 494.80</strain>
    </source>
</reference>
<comment type="caution">
    <text evidence="2">The sequence shown here is derived from an EMBL/GenBank/DDBJ whole genome shotgun (WGS) entry which is preliminary data.</text>
</comment>
<keyword evidence="1" id="KW-0812">Transmembrane</keyword>
<keyword evidence="3" id="KW-1185">Reference proteome</keyword>
<feature type="transmembrane region" description="Helical" evidence="1">
    <location>
        <begin position="78"/>
        <end position="103"/>
    </location>
</feature>
<evidence type="ECO:0000256" key="1">
    <source>
        <dbReference type="SAM" id="Phobius"/>
    </source>
</evidence>
<proteinExistence type="predicted"/>
<evidence type="ECO:0000313" key="2">
    <source>
        <dbReference type="EMBL" id="KAL2067228.1"/>
    </source>
</evidence>
<evidence type="ECO:0000313" key="3">
    <source>
        <dbReference type="Proteomes" id="UP001595075"/>
    </source>
</evidence>
<protein>
    <recommendedName>
        <fullName evidence="4">Solute carrier family 40 protein</fullName>
    </recommendedName>
</protein>
<evidence type="ECO:0008006" key="4">
    <source>
        <dbReference type="Google" id="ProtNLM"/>
    </source>
</evidence>
<gene>
    <name evidence="2" type="ORF">VTL71DRAFT_1652</name>
</gene>
<feature type="transmembrane region" description="Helical" evidence="1">
    <location>
        <begin position="115"/>
        <end position="134"/>
    </location>
</feature>
<feature type="transmembrane region" description="Helical" evidence="1">
    <location>
        <begin position="36"/>
        <end position="58"/>
    </location>
</feature>
<accession>A0ABR4CBA5</accession>
<keyword evidence="1" id="KW-0472">Membrane</keyword>
<name>A0ABR4CBA5_9HELO</name>
<sequence>MPSPELKHSLERMHRNSLNEKSTDINFQPGVQKAEAITLAWSMNALIVAYVVIWRVYFVPGIVTRLSSALMPFVASDFAAHSLLPTTSILSQVIGGVTNLCIAKIWTFLVDPMDSCYMLSSLPSVIGLVSMLAWKDMNVKGVKQNKGAVV</sequence>